<dbReference type="Proteomes" id="UP000053881">
    <property type="component" value="Unassembled WGS sequence"/>
</dbReference>
<dbReference type="Proteomes" id="UP000077881">
    <property type="component" value="Unassembled WGS sequence"/>
</dbReference>
<reference evidence="1 3" key="2">
    <citation type="submission" date="2015-06" db="EMBL/GenBank/DDBJ databases">
        <title>Genome sequencing project of Bacillus galactosidilyticus PL133.</title>
        <authorList>
            <person name="Gaiero J."/>
            <person name="Nicol R."/>
            <person name="Habash M."/>
        </authorList>
    </citation>
    <scope>NUCLEOTIDE SEQUENCE [LARGE SCALE GENOMIC DNA]</scope>
    <source>
        <strain evidence="1 3">PL133</strain>
    </source>
</reference>
<sequence length="75" mass="9038">MKFFMKIEQYHCKERLHFDQSYFKMESLVYRNKWVCEVFLTQLYFITLSVSSNFIEISPLILNYGLVTVIILSIS</sequence>
<dbReference type="PATRIC" id="fig|217031.4.peg.8525"/>
<name>A0A0Q9XHS4_9BACI</name>
<protein>
    <submittedName>
        <fullName evidence="1">Uncharacterized protein</fullName>
    </submittedName>
</protein>
<evidence type="ECO:0000313" key="1">
    <source>
        <dbReference type="EMBL" id="KRG07952.1"/>
    </source>
</evidence>
<evidence type="ECO:0000313" key="4">
    <source>
        <dbReference type="Proteomes" id="UP000077881"/>
    </source>
</evidence>
<dbReference type="EMBL" id="LGPB01000144">
    <property type="protein sequence ID" value="KRG07952.1"/>
    <property type="molecule type" value="Genomic_DNA"/>
</dbReference>
<keyword evidence="4" id="KW-1185">Reference proteome</keyword>
<dbReference type="RefSeq" id="WP_057983605.1">
    <property type="nucleotide sequence ID" value="NZ_LDJR01000061.1"/>
</dbReference>
<reference evidence="2 4" key="1">
    <citation type="submission" date="2015-05" db="EMBL/GenBank/DDBJ databases">
        <title>Comparison of genome.</title>
        <authorList>
            <person name="Zheng Z."/>
            <person name="Sun M."/>
        </authorList>
    </citation>
    <scope>NUCLEOTIDE SEQUENCE [LARGE SCALE GENOMIC DNA]</scope>
    <source>
        <strain evidence="2 4">G25-74</strain>
    </source>
</reference>
<organism evidence="1 3">
    <name type="scientific">Lederbergia galactosidilytica</name>
    <dbReference type="NCBI Taxonomy" id="217031"/>
    <lineage>
        <taxon>Bacteria</taxon>
        <taxon>Bacillati</taxon>
        <taxon>Bacillota</taxon>
        <taxon>Bacilli</taxon>
        <taxon>Bacillales</taxon>
        <taxon>Bacillaceae</taxon>
        <taxon>Lederbergia</taxon>
    </lineage>
</organism>
<accession>A0A0Q9XHS4</accession>
<dbReference type="EMBL" id="LDJR01000061">
    <property type="protein sequence ID" value="OAK67196.1"/>
    <property type="molecule type" value="Genomic_DNA"/>
</dbReference>
<gene>
    <name evidence="2" type="ORF">ABB05_21855</name>
    <name evidence="1" type="ORF">ACA29_25230</name>
</gene>
<evidence type="ECO:0000313" key="3">
    <source>
        <dbReference type="Proteomes" id="UP000053881"/>
    </source>
</evidence>
<evidence type="ECO:0000313" key="2">
    <source>
        <dbReference type="EMBL" id="OAK67196.1"/>
    </source>
</evidence>
<dbReference type="AlphaFoldDB" id="A0A0Q9XHS4"/>
<proteinExistence type="predicted"/>
<comment type="caution">
    <text evidence="1">The sequence shown here is derived from an EMBL/GenBank/DDBJ whole genome shotgun (WGS) entry which is preliminary data.</text>
</comment>